<evidence type="ECO:0000313" key="10">
    <source>
        <dbReference type="EMBL" id="MBM7642917.1"/>
    </source>
</evidence>
<dbReference type="Gene3D" id="2.60.40.1850">
    <property type="match status" value="3"/>
</dbReference>
<dbReference type="EMBL" id="JAFBEH010000022">
    <property type="protein sequence ID" value="MBM7642917.1"/>
    <property type="molecule type" value="Genomic_DNA"/>
</dbReference>
<dbReference type="Proteomes" id="UP000697472">
    <property type="component" value="Unassembled WGS sequence"/>
</dbReference>
<evidence type="ECO:0000256" key="1">
    <source>
        <dbReference type="ARBA" id="ARBA00004168"/>
    </source>
</evidence>
<evidence type="ECO:0000256" key="2">
    <source>
        <dbReference type="ARBA" id="ARBA00022512"/>
    </source>
</evidence>
<dbReference type="InterPro" id="IPR050436">
    <property type="entry name" value="IsdA"/>
</dbReference>
<feature type="region of interest" description="Disordered" evidence="6">
    <location>
        <begin position="497"/>
        <end position="570"/>
    </location>
</feature>
<organism evidence="10 11">
    <name type="scientific">Streptococcus loxodontisalivarius</name>
    <dbReference type="NCBI Taxonomy" id="1349415"/>
    <lineage>
        <taxon>Bacteria</taxon>
        <taxon>Bacillati</taxon>
        <taxon>Bacillota</taxon>
        <taxon>Bacilli</taxon>
        <taxon>Lactobacillales</taxon>
        <taxon>Streptococcaceae</taxon>
        <taxon>Streptococcus</taxon>
    </lineage>
</organism>
<dbReference type="Pfam" id="PF05031">
    <property type="entry name" value="NEAT"/>
    <property type="match status" value="3"/>
</dbReference>
<dbReference type="PANTHER" id="PTHR37824">
    <property type="entry name" value="IRON-REGULATED SURFACE DETERMINANT PROTEIN C"/>
    <property type="match status" value="1"/>
</dbReference>
<evidence type="ECO:0000256" key="4">
    <source>
        <dbReference type="ARBA" id="ARBA00022729"/>
    </source>
</evidence>
<evidence type="ECO:0000256" key="5">
    <source>
        <dbReference type="ARBA" id="ARBA00023088"/>
    </source>
</evidence>
<evidence type="ECO:0000256" key="3">
    <source>
        <dbReference type="ARBA" id="ARBA00022525"/>
    </source>
</evidence>
<feature type="region of interest" description="Disordered" evidence="6">
    <location>
        <begin position="356"/>
        <end position="395"/>
    </location>
</feature>
<keyword evidence="11" id="KW-1185">Reference proteome</keyword>
<feature type="domain" description="NEAT" evidence="9">
    <location>
        <begin position="711"/>
        <end position="832"/>
    </location>
</feature>
<proteinExistence type="predicted"/>
<feature type="compositionally biased region" description="Low complexity" evidence="6">
    <location>
        <begin position="681"/>
        <end position="699"/>
    </location>
</feature>
<feature type="signal peptide" evidence="7">
    <location>
        <begin position="1"/>
        <end position="18"/>
    </location>
</feature>
<keyword evidence="4 7" id="KW-0732">Signal</keyword>
<dbReference type="PROSITE" id="PS50847">
    <property type="entry name" value="GRAM_POS_ANCHORING"/>
    <property type="match status" value="1"/>
</dbReference>
<evidence type="ECO:0000259" key="9">
    <source>
        <dbReference type="PROSITE" id="PS50978"/>
    </source>
</evidence>
<feature type="domain" description="NEAT" evidence="9">
    <location>
        <begin position="36"/>
        <end position="157"/>
    </location>
</feature>
<feature type="chain" id="PRO_5045761539" evidence="7">
    <location>
        <begin position="19"/>
        <end position="882"/>
    </location>
</feature>
<dbReference type="SUPFAM" id="SSF158911">
    <property type="entry name" value="NEAT domain-like"/>
    <property type="match status" value="3"/>
</dbReference>
<dbReference type="PANTHER" id="PTHR37824:SF1">
    <property type="entry name" value="IRON-REGULATED SURFACE DETERMINANT PROTEIN C"/>
    <property type="match status" value="1"/>
</dbReference>
<sequence length="882" mass="93700">MKKQHWIRLAAVSTLAFAAYAPQVLAPTNSGNIVYATETSRSATVTAYQASAPSLTSMMNNYISTSNQEIVTVNGQKYVQFTITNASWWQSFSVNGVPVTTVAEDTAANTRTVRFAYVEGQTDYTAHIHITVAAMNYDANHDAILRVVAEPEKTGDLVVNYVDQNGNVLQSQTLYDDALVGTSYQSTAPASLSLAGKQYDLQGLVSGSASGSIAEGTTTIVYRYVEHVETTTTTTTEATTTSTTTTTEPTTTQTSSKIEKAYFLNQKDQTKYSSMQDYITGTAEISGDKATLTFTKTTGITSFKVDGVEVPIVDGKATFTYKEGQSDYNTSFDVQMGNYKASHQVPLHIGKLETEPTKVSRPAATTTTTTETSLETEATTSSTTSATTEATTSTTEAVSSKTEKVYLLNQKDQTKYSSMQDYIDGTVEISGDKATLTFTKTTGITSFSVNGVIVPIIDGKASFTYDPSVSDYTTVFNVAMGTYKNAYTVPMHIGQLETEPTKVSRPVPTTTTTETSQATEATTSSTTVATTKQTTTEATTSSSATTKATTSQTTTAKTSQVTTEPSQGNASITIYKNGTSEQSAMQKFVSSSAKIVTVDGKQYVEMTFTSNASMVKGFSVDGQAVTVVSDSGNTRVVRFAYTGSKVYQGAIHVAVPGLYEETYNVQIQVSSSVKAVQQTAAQPNPSTSGSSSASSAQSAATNQATDILPSLSADEQAARITVFKNGTSETSVMQNYVNSNGKIVTVDGQKYVELTFKANAYMVEGFWIEGQAASVVSDNGSVRVVRFPYTEGKTTYNASIHVNVPGVYNETYAVQIKVEPGQVGSDSSASTTSTSTGTGLKRGSLPSTGETEGQSFLASLAGLGLIGLILTTISRGKKSKED</sequence>
<dbReference type="SMART" id="SM00725">
    <property type="entry name" value="NEAT"/>
    <property type="match status" value="3"/>
</dbReference>
<gene>
    <name evidence="10" type="ORF">JOC28_001217</name>
</gene>
<feature type="domain" description="Gram-positive cocci surface proteins LPxTG" evidence="8">
    <location>
        <begin position="845"/>
        <end position="882"/>
    </location>
</feature>
<dbReference type="InterPro" id="IPR019931">
    <property type="entry name" value="LPXTG_anchor"/>
</dbReference>
<comment type="caution">
    <text evidence="10">The sequence shown here is derived from an EMBL/GenBank/DDBJ whole genome shotgun (WGS) entry which is preliminary data.</text>
</comment>
<dbReference type="InterPro" id="IPR037250">
    <property type="entry name" value="NEAT_dom_sf"/>
</dbReference>
<feature type="domain" description="NEAT" evidence="9">
    <location>
        <begin position="563"/>
        <end position="683"/>
    </location>
</feature>
<reference evidence="10 11" key="1">
    <citation type="submission" date="2021-01" db="EMBL/GenBank/DDBJ databases">
        <title>Genomic Encyclopedia of Type Strains, Phase IV (KMG-IV): sequencing the most valuable type-strain genomes for metagenomic binning, comparative biology and taxonomic classification.</title>
        <authorList>
            <person name="Goeker M."/>
        </authorList>
    </citation>
    <scope>NUCLEOTIDE SEQUENCE [LARGE SCALE GENOMIC DNA]</scope>
    <source>
        <strain evidence="10 11">DSM 27382</strain>
    </source>
</reference>
<feature type="region of interest" description="Disordered" evidence="6">
    <location>
        <begin position="678"/>
        <end position="699"/>
    </location>
</feature>
<evidence type="ECO:0000256" key="6">
    <source>
        <dbReference type="SAM" id="MobiDB-lite"/>
    </source>
</evidence>
<dbReference type="PROSITE" id="PS50978">
    <property type="entry name" value="NEAT"/>
    <property type="match status" value="3"/>
</dbReference>
<evidence type="ECO:0000313" key="11">
    <source>
        <dbReference type="Proteomes" id="UP000697472"/>
    </source>
</evidence>
<accession>A0ABS2PSA4</accession>
<evidence type="ECO:0000256" key="7">
    <source>
        <dbReference type="SAM" id="SignalP"/>
    </source>
</evidence>
<keyword evidence="3" id="KW-0964">Secreted</keyword>
<dbReference type="InterPro" id="IPR006635">
    <property type="entry name" value="NEAT_dom"/>
</dbReference>
<feature type="region of interest" description="Disordered" evidence="6">
    <location>
        <begin position="232"/>
        <end position="253"/>
    </location>
</feature>
<keyword evidence="2" id="KW-0134">Cell wall</keyword>
<name>A0ABS2PSA4_9STRE</name>
<feature type="compositionally biased region" description="Low complexity" evidence="6">
    <location>
        <begin position="824"/>
        <end position="839"/>
    </location>
</feature>
<feature type="region of interest" description="Disordered" evidence="6">
    <location>
        <begin position="822"/>
        <end position="850"/>
    </location>
</feature>
<dbReference type="RefSeq" id="WP_205009751.1">
    <property type="nucleotide sequence ID" value="NZ_JAFBEH010000022.1"/>
</dbReference>
<evidence type="ECO:0000259" key="8">
    <source>
        <dbReference type="PROSITE" id="PS50847"/>
    </source>
</evidence>
<feature type="compositionally biased region" description="Low complexity" evidence="6">
    <location>
        <begin position="363"/>
        <end position="395"/>
    </location>
</feature>
<comment type="subcellular location">
    <subcellularLocation>
        <location evidence="1">Secreted</location>
        <location evidence="1">Cell wall</location>
        <topology evidence="1">Peptidoglycan-anchor</topology>
    </subcellularLocation>
</comment>
<dbReference type="CDD" id="cd06920">
    <property type="entry name" value="NEAT"/>
    <property type="match status" value="3"/>
</dbReference>
<feature type="compositionally biased region" description="Low complexity" evidence="6">
    <location>
        <begin position="509"/>
        <end position="564"/>
    </location>
</feature>
<keyword evidence="5" id="KW-0572">Peptidoglycan-anchor</keyword>
<dbReference type="Gene3D" id="3.10.20.320">
    <property type="entry name" value="Putative peptidoglycan bound protein (lpxtg motif)"/>
    <property type="match status" value="1"/>
</dbReference>
<protein>
    <submittedName>
        <fullName evidence="10">Heme-binding NEAT domain protein</fullName>
    </submittedName>
</protein>